<sequence>MQLKIGMKITGVVTGVQPYGVFVDIGDKKQGLIHISECKAGYVDNINRLFKVGQMVEALVIDIDEYSGKVSLSTRSQNARLDVLQRPSLNRPQHIHYWTNYRLQFGFSSIARLRDQWLSEANELFK</sequence>
<dbReference type="Pfam" id="PF00575">
    <property type="entry name" value="S1"/>
    <property type="match status" value="1"/>
</dbReference>
<dbReference type="GO" id="GO:0003729">
    <property type="term" value="F:mRNA binding"/>
    <property type="evidence" value="ECO:0007669"/>
    <property type="project" value="UniProtKB-ARBA"/>
</dbReference>
<accession>A0A512PQ70</accession>
<dbReference type="GO" id="GO:0005840">
    <property type="term" value="C:ribosome"/>
    <property type="evidence" value="ECO:0007669"/>
    <property type="project" value="UniProtKB-KW"/>
</dbReference>
<evidence type="ECO:0000313" key="6">
    <source>
        <dbReference type="Proteomes" id="UP000321569"/>
    </source>
</evidence>
<dbReference type="PANTHER" id="PTHR10724">
    <property type="entry name" value="30S RIBOSOMAL PROTEIN S1"/>
    <property type="match status" value="1"/>
</dbReference>
<dbReference type="RefSeq" id="WP_054748871.1">
    <property type="nucleotide sequence ID" value="NZ_BKAM01000068.1"/>
</dbReference>
<evidence type="ECO:0000256" key="3">
    <source>
        <dbReference type="ARBA" id="ARBA00023274"/>
    </source>
</evidence>
<dbReference type="PANTHER" id="PTHR10724:SF7">
    <property type="entry name" value="SMALL RIBOSOMAL SUBUNIT PROTEIN BS1C"/>
    <property type="match status" value="1"/>
</dbReference>
<proteinExistence type="inferred from homology"/>
<dbReference type="Proteomes" id="UP000321569">
    <property type="component" value="Unassembled WGS sequence"/>
</dbReference>
<dbReference type="Gene3D" id="2.40.50.140">
    <property type="entry name" value="Nucleic acid-binding proteins"/>
    <property type="match status" value="1"/>
</dbReference>
<dbReference type="SMART" id="SM00316">
    <property type="entry name" value="S1"/>
    <property type="match status" value="1"/>
</dbReference>
<evidence type="ECO:0000256" key="2">
    <source>
        <dbReference type="ARBA" id="ARBA00022980"/>
    </source>
</evidence>
<dbReference type="PROSITE" id="PS50126">
    <property type="entry name" value="S1"/>
    <property type="match status" value="1"/>
</dbReference>
<dbReference type="NCBIfam" id="NF040579">
    <property type="entry name" value="S1_dom_CvfD"/>
    <property type="match status" value="1"/>
</dbReference>
<evidence type="ECO:0000259" key="4">
    <source>
        <dbReference type="PROSITE" id="PS50126"/>
    </source>
</evidence>
<dbReference type="GO" id="GO:0006412">
    <property type="term" value="P:translation"/>
    <property type="evidence" value="ECO:0007669"/>
    <property type="project" value="TreeGrafter"/>
</dbReference>
<feature type="domain" description="S1 motif" evidence="4">
    <location>
        <begin position="6"/>
        <end position="75"/>
    </location>
</feature>
<name>A0A512PQ70_9LACO</name>
<dbReference type="GO" id="GO:0005737">
    <property type="term" value="C:cytoplasm"/>
    <property type="evidence" value="ECO:0007669"/>
    <property type="project" value="UniProtKB-ARBA"/>
</dbReference>
<dbReference type="OrthoDB" id="9810507at2"/>
<dbReference type="AlphaFoldDB" id="A0A512PQ70"/>
<comment type="caution">
    <text evidence="5">The sequence shown here is derived from an EMBL/GenBank/DDBJ whole genome shotgun (WGS) entry which is preliminary data.</text>
</comment>
<dbReference type="GO" id="GO:1990904">
    <property type="term" value="C:ribonucleoprotein complex"/>
    <property type="evidence" value="ECO:0007669"/>
    <property type="project" value="UniProtKB-KW"/>
</dbReference>
<keyword evidence="2" id="KW-0689">Ribosomal protein</keyword>
<dbReference type="InterPro" id="IPR050437">
    <property type="entry name" value="Ribos_protein_bS1-like"/>
</dbReference>
<dbReference type="EMBL" id="BKAM01000068">
    <property type="protein sequence ID" value="GEP73355.1"/>
    <property type="molecule type" value="Genomic_DNA"/>
</dbReference>
<organism evidence="5 6">
    <name type="scientific">Lentilactobacillus rapi</name>
    <dbReference type="NCBI Taxonomy" id="481723"/>
    <lineage>
        <taxon>Bacteria</taxon>
        <taxon>Bacillati</taxon>
        <taxon>Bacillota</taxon>
        <taxon>Bacilli</taxon>
        <taxon>Lactobacillales</taxon>
        <taxon>Lactobacillaceae</taxon>
        <taxon>Lentilactobacillus</taxon>
    </lineage>
</organism>
<protein>
    <submittedName>
        <fullName evidence="5">Polyribonucleotide nucleotidyltransferase</fullName>
    </submittedName>
</protein>
<gene>
    <name evidence="5" type="ORF">LRA02_22230</name>
</gene>
<dbReference type="FunFam" id="2.40.50.140:FF:000051">
    <property type="entry name" value="RNA-binding transcriptional accessory protein"/>
    <property type="match status" value="1"/>
</dbReference>
<dbReference type="InterPro" id="IPR012340">
    <property type="entry name" value="NA-bd_OB-fold"/>
</dbReference>
<keyword evidence="3" id="KW-0687">Ribonucleoprotein</keyword>
<dbReference type="GO" id="GO:0016740">
    <property type="term" value="F:transferase activity"/>
    <property type="evidence" value="ECO:0007669"/>
    <property type="project" value="UniProtKB-KW"/>
</dbReference>
<dbReference type="SUPFAM" id="SSF50249">
    <property type="entry name" value="Nucleic acid-binding proteins"/>
    <property type="match status" value="1"/>
</dbReference>
<evidence type="ECO:0000313" key="5">
    <source>
        <dbReference type="EMBL" id="GEP73355.1"/>
    </source>
</evidence>
<dbReference type="GO" id="GO:0003735">
    <property type="term" value="F:structural constituent of ribosome"/>
    <property type="evidence" value="ECO:0007669"/>
    <property type="project" value="TreeGrafter"/>
</dbReference>
<reference evidence="5 6" key="1">
    <citation type="submission" date="2019-07" db="EMBL/GenBank/DDBJ databases">
        <title>Whole genome shotgun sequence of Lactobacillus rapi NBRC 109618.</title>
        <authorList>
            <person name="Hosoyama A."/>
            <person name="Uohara A."/>
            <person name="Ohji S."/>
            <person name="Ichikawa N."/>
        </authorList>
    </citation>
    <scope>NUCLEOTIDE SEQUENCE [LARGE SCALE GENOMIC DNA]</scope>
    <source>
        <strain evidence="5 6">NBRC 109618</strain>
    </source>
</reference>
<evidence type="ECO:0000256" key="1">
    <source>
        <dbReference type="ARBA" id="ARBA00006767"/>
    </source>
</evidence>
<comment type="similarity">
    <text evidence="1">Belongs to the bacterial ribosomal protein bS1 family.</text>
</comment>
<keyword evidence="5" id="KW-0808">Transferase</keyword>
<dbReference type="InterPro" id="IPR003029">
    <property type="entry name" value="S1_domain"/>
</dbReference>